<dbReference type="GO" id="GO:0019136">
    <property type="term" value="F:deoxynucleoside kinase activity"/>
    <property type="evidence" value="ECO:0007669"/>
    <property type="project" value="TreeGrafter"/>
</dbReference>
<protein>
    <submittedName>
        <fullName evidence="2">Deoxyguanosine kinase</fullName>
    </submittedName>
</protein>
<dbReference type="EMBL" id="JWZX01001854">
    <property type="protein sequence ID" value="KOO32074.1"/>
    <property type="molecule type" value="Genomic_DNA"/>
</dbReference>
<dbReference type="InterPro" id="IPR027417">
    <property type="entry name" value="P-loop_NTPase"/>
</dbReference>
<dbReference type="Gene3D" id="3.40.50.300">
    <property type="entry name" value="P-loop containing nucleotide triphosphate hydrolases"/>
    <property type="match status" value="1"/>
</dbReference>
<keyword evidence="2" id="KW-0418">Kinase</keyword>
<dbReference type="Pfam" id="PF01712">
    <property type="entry name" value="dNK"/>
    <property type="match status" value="1"/>
</dbReference>
<feature type="domain" description="Deoxynucleoside kinase" evidence="1">
    <location>
        <begin position="13"/>
        <end position="189"/>
    </location>
</feature>
<comment type="caution">
    <text evidence="2">The sequence shown here is derived from an EMBL/GenBank/DDBJ whole genome shotgun (WGS) entry which is preliminary data.</text>
</comment>
<gene>
    <name evidence="2" type="ORF">Ctob_004942</name>
</gene>
<dbReference type="InterPro" id="IPR050566">
    <property type="entry name" value="Deoxyribonucleoside_kinase"/>
</dbReference>
<dbReference type="AlphaFoldDB" id="A0A0M0JZU3"/>
<evidence type="ECO:0000313" key="2">
    <source>
        <dbReference type="EMBL" id="KOO32074.1"/>
    </source>
</evidence>
<keyword evidence="2" id="KW-0808">Transferase</keyword>
<dbReference type="GO" id="GO:0005737">
    <property type="term" value="C:cytoplasm"/>
    <property type="evidence" value="ECO:0007669"/>
    <property type="project" value="TreeGrafter"/>
</dbReference>
<organism evidence="2 3">
    <name type="scientific">Chrysochromulina tobinii</name>
    <dbReference type="NCBI Taxonomy" id="1460289"/>
    <lineage>
        <taxon>Eukaryota</taxon>
        <taxon>Haptista</taxon>
        <taxon>Haptophyta</taxon>
        <taxon>Prymnesiophyceae</taxon>
        <taxon>Prymnesiales</taxon>
        <taxon>Chrysochromulinaceae</taxon>
        <taxon>Chrysochromulina</taxon>
    </lineage>
</organism>
<sequence length="206" mass="22351">MRALHADYVSSQEVAFVDEPVDRWIAAQTSEGTHVNLLEAMYSGEISNPTFQLMALATRVGPVIAALRSNRIVIAERSIWSDKTVFAENGLKDAATRAAYELAHASLSAALPNNLRSVLILLDVPIETALKRITQRGRPEEKSIDGAYLKLLEEGHARLAKLPMSSAHVVRVDATRPIAAVVESVRDIIARELVAASGDETGECPD</sequence>
<keyword evidence="3" id="KW-1185">Reference proteome</keyword>
<accession>A0A0M0JZU3</accession>
<dbReference type="InterPro" id="IPR031314">
    <property type="entry name" value="DNK_dom"/>
</dbReference>
<proteinExistence type="predicted"/>
<evidence type="ECO:0000313" key="3">
    <source>
        <dbReference type="Proteomes" id="UP000037460"/>
    </source>
</evidence>
<dbReference type="PANTHER" id="PTHR10513">
    <property type="entry name" value="DEOXYNUCLEOSIDE KINASE"/>
    <property type="match status" value="1"/>
</dbReference>
<dbReference type="PANTHER" id="PTHR10513:SF35">
    <property type="entry name" value="DEOXYADENOSINE KINASE"/>
    <property type="match status" value="1"/>
</dbReference>
<dbReference type="OrthoDB" id="567086at2759"/>
<dbReference type="Proteomes" id="UP000037460">
    <property type="component" value="Unassembled WGS sequence"/>
</dbReference>
<dbReference type="SUPFAM" id="SSF52540">
    <property type="entry name" value="P-loop containing nucleoside triphosphate hydrolases"/>
    <property type="match status" value="1"/>
</dbReference>
<reference evidence="3" key="1">
    <citation type="journal article" date="2015" name="PLoS Genet.">
        <title>Genome Sequence and Transcriptome Analyses of Chrysochromulina tobin: Metabolic Tools for Enhanced Algal Fitness in the Prominent Order Prymnesiales (Haptophyceae).</title>
        <authorList>
            <person name="Hovde B.T."/>
            <person name="Deodato C.R."/>
            <person name="Hunsperger H.M."/>
            <person name="Ryken S.A."/>
            <person name="Yost W."/>
            <person name="Jha R.K."/>
            <person name="Patterson J."/>
            <person name="Monnat R.J. Jr."/>
            <person name="Barlow S.B."/>
            <person name="Starkenburg S.R."/>
            <person name="Cattolico R.A."/>
        </authorList>
    </citation>
    <scope>NUCLEOTIDE SEQUENCE</scope>
    <source>
        <strain evidence="3">CCMP291</strain>
    </source>
</reference>
<evidence type="ECO:0000259" key="1">
    <source>
        <dbReference type="Pfam" id="PF01712"/>
    </source>
</evidence>
<name>A0A0M0JZU3_9EUKA</name>